<name>A0AAW6T8G3_9MICO</name>
<dbReference type="EMBL" id="JASATX010000002">
    <property type="protein sequence ID" value="MDI2098599.1"/>
    <property type="molecule type" value="Genomic_DNA"/>
</dbReference>
<gene>
    <name evidence="1" type="ORF">QF206_06430</name>
</gene>
<dbReference type="AlphaFoldDB" id="A0AAW6T8G3"/>
<accession>A0AAW6T8G3</accession>
<organism evidence="1 2">
    <name type="scientific">Ruicaihuangia caeni</name>
    <dbReference type="NCBI Taxonomy" id="3042517"/>
    <lineage>
        <taxon>Bacteria</taxon>
        <taxon>Bacillati</taxon>
        <taxon>Actinomycetota</taxon>
        <taxon>Actinomycetes</taxon>
        <taxon>Micrococcales</taxon>
        <taxon>Microbacteriaceae</taxon>
        <taxon>Ruicaihuangia</taxon>
    </lineage>
</organism>
<protein>
    <submittedName>
        <fullName evidence="1">Uncharacterized protein</fullName>
    </submittedName>
</protein>
<reference evidence="1 2" key="1">
    <citation type="submission" date="2023-04" db="EMBL/GenBank/DDBJ databases">
        <title>Klugiella caeni sp. nov. isolated from the sludge of biochemical tank.</title>
        <authorList>
            <person name="Geng K."/>
        </authorList>
    </citation>
    <scope>NUCLEOTIDE SEQUENCE [LARGE SCALE GENOMIC DNA]</scope>
    <source>
        <strain evidence="1 2">YN-L-19</strain>
    </source>
</reference>
<sequence>MNARSLKYVGIVHGAKAGSDGANMSQVIARRSPCRSGVRQSAAFRAFAVAVAVAGLLSACSAPSAPARAIDDLGADDQRMLSQIAPIAARDAAAEHTRFVDCWVPSDHAIDGEPSHFKVLCRVAFDEAGEQRQRDMICIGAFDDDPPLDYCYDWAYYTDMPSFDDSDAVRLDLSHKG</sequence>
<evidence type="ECO:0000313" key="1">
    <source>
        <dbReference type="EMBL" id="MDI2098599.1"/>
    </source>
</evidence>
<comment type="caution">
    <text evidence="1">The sequence shown here is derived from an EMBL/GenBank/DDBJ whole genome shotgun (WGS) entry which is preliminary data.</text>
</comment>
<dbReference type="RefSeq" id="WP_281488383.1">
    <property type="nucleotide sequence ID" value="NZ_JASATX010000002.1"/>
</dbReference>
<dbReference type="Proteomes" id="UP001321506">
    <property type="component" value="Unassembled WGS sequence"/>
</dbReference>
<evidence type="ECO:0000313" key="2">
    <source>
        <dbReference type="Proteomes" id="UP001321506"/>
    </source>
</evidence>
<keyword evidence="2" id="KW-1185">Reference proteome</keyword>
<proteinExistence type="predicted"/>